<evidence type="ECO:0000256" key="11">
    <source>
        <dbReference type="ARBA" id="ARBA00023268"/>
    </source>
</evidence>
<keyword evidence="16" id="KW-1185">Reference proteome</keyword>
<dbReference type="Gene3D" id="3.40.50.10860">
    <property type="entry name" value="Leucine Dehydrogenase, chain A, domain 1"/>
    <property type="match status" value="1"/>
</dbReference>
<dbReference type="SUPFAM" id="SSF53223">
    <property type="entry name" value="Aminoacid dehydrogenase-like, N-terminal domain"/>
    <property type="match status" value="1"/>
</dbReference>
<dbReference type="NCBIfam" id="NF008058">
    <property type="entry name" value="PRK10792.1"/>
    <property type="match status" value="1"/>
</dbReference>
<keyword evidence="7 12" id="KW-0521">NADP</keyword>
<dbReference type="FunFam" id="3.40.50.10860:FF:000005">
    <property type="entry name" value="C-1-tetrahydrofolate synthase, cytoplasmic, putative"/>
    <property type="match status" value="1"/>
</dbReference>
<dbReference type="PROSITE" id="PS00767">
    <property type="entry name" value="THF_DHG_CYH_2"/>
    <property type="match status" value="1"/>
</dbReference>
<evidence type="ECO:0000256" key="4">
    <source>
        <dbReference type="ARBA" id="ARBA00022605"/>
    </source>
</evidence>
<dbReference type="FunFam" id="3.40.50.720:FF:000006">
    <property type="entry name" value="Bifunctional protein FolD"/>
    <property type="match status" value="1"/>
</dbReference>
<organism evidence="15 16">
    <name type="scientific">Thalassorhabdomicrobium marinisediminis</name>
    <dbReference type="NCBI Taxonomy" id="2170577"/>
    <lineage>
        <taxon>Bacteria</taxon>
        <taxon>Pseudomonadati</taxon>
        <taxon>Pseudomonadota</taxon>
        <taxon>Alphaproteobacteria</taxon>
        <taxon>Rhodobacterales</taxon>
        <taxon>Paracoccaceae</taxon>
        <taxon>Thalassorhabdomicrobium</taxon>
    </lineage>
</organism>
<evidence type="ECO:0000313" key="15">
    <source>
        <dbReference type="EMBL" id="PVA05801.1"/>
    </source>
</evidence>
<dbReference type="InterPro" id="IPR020630">
    <property type="entry name" value="THF_DH/CycHdrlase_cat_dom"/>
</dbReference>
<dbReference type="UniPathway" id="UPA00193"/>
<dbReference type="EMBL" id="QCYG01000008">
    <property type="protein sequence ID" value="PVA05801.1"/>
    <property type="molecule type" value="Genomic_DNA"/>
</dbReference>
<comment type="subunit">
    <text evidence="2 12">Homodimer.</text>
</comment>
<dbReference type="GO" id="GO:0004488">
    <property type="term" value="F:methylenetetrahydrofolate dehydrogenase (NADP+) activity"/>
    <property type="evidence" value="ECO:0007669"/>
    <property type="project" value="UniProtKB-UniRule"/>
</dbReference>
<evidence type="ECO:0000256" key="12">
    <source>
        <dbReference type="HAMAP-Rule" id="MF_01576"/>
    </source>
</evidence>
<evidence type="ECO:0000259" key="13">
    <source>
        <dbReference type="Pfam" id="PF00763"/>
    </source>
</evidence>
<keyword evidence="4 12" id="KW-0028">Amino-acid biosynthesis</keyword>
<evidence type="ECO:0000256" key="7">
    <source>
        <dbReference type="ARBA" id="ARBA00022857"/>
    </source>
</evidence>
<evidence type="ECO:0000256" key="1">
    <source>
        <dbReference type="ARBA" id="ARBA00004777"/>
    </source>
</evidence>
<evidence type="ECO:0000256" key="9">
    <source>
        <dbReference type="ARBA" id="ARBA00023102"/>
    </source>
</evidence>
<name>A0A2T7FUE8_9RHOB</name>
<gene>
    <name evidence="12" type="primary">folD</name>
    <name evidence="15" type="ORF">DC363_13345</name>
</gene>
<dbReference type="Pfam" id="PF00763">
    <property type="entry name" value="THF_DHG_CYH"/>
    <property type="match status" value="1"/>
</dbReference>
<keyword evidence="3 12" id="KW-0554">One-carbon metabolism</keyword>
<keyword evidence="11 12" id="KW-0511">Multifunctional enzyme</keyword>
<feature type="domain" description="Tetrahydrofolate dehydrogenase/cyclohydrolase NAD(P)-binding" evidence="14">
    <location>
        <begin position="140"/>
        <end position="285"/>
    </location>
</feature>
<comment type="caution">
    <text evidence="12">Lacks conserved residue(s) required for the propagation of feature annotation.</text>
</comment>
<comment type="catalytic activity">
    <reaction evidence="12">
        <text>(6R)-5,10-methylene-5,6,7,8-tetrahydrofolate + NADP(+) = (6R)-5,10-methenyltetrahydrofolate + NADPH</text>
        <dbReference type="Rhea" id="RHEA:22812"/>
        <dbReference type="ChEBI" id="CHEBI:15636"/>
        <dbReference type="ChEBI" id="CHEBI:57455"/>
        <dbReference type="ChEBI" id="CHEBI:57783"/>
        <dbReference type="ChEBI" id="CHEBI:58349"/>
        <dbReference type="EC" id="1.5.1.5"/>
    </reaction>
</comment>
<evidence type="ECO:0000256" key="10">
    <source>
        <dbReference type="ARBA" id="ARBA00023167"/>
    </source>
</evidence>
<evidence type="ECO:0000256" key="6">
    <source>
        <dbReference type="ARBA" id="ARBA00022801"/>
    </source>
</evidence>
<evidence type="ECO:0000256" key="3">
    <source>
        <dbReference type="ARBA" id="ARBA00022563"/>
    </source>
</evidence>
<dbReference type="RefSeq" id="WP_108641653.1">
    <property type="nucleotide sequence ID" value="NZ_QCYG01000008.1"/>
</dbReference>
<dbReference type="NCBIfam" id="NF010785">
    <property type="entry name" value="PRK14188.1"/>
    <property type="match status" value="1"/>
</dbReference>
<dbReference type="GO" id="GO:0006164">
    <property type="term" value="P:purine nucleotide biosynthetic process"/>
    <property type="evidence" value="ECO:0007669"/>
    <property type="project" value="UniProtKB-KW"/>
</dbReference>
<feature type="binding site" evidence="12">
    <location>
        <position position="232"/>
    </location>
    <ligand>
        <name>NADP(+)</name>
        <dbReference type="ChEBI" id="CHEBI:58349"/>
    </ligand>
</feature>
<dbReference type="Pfam" id="PF02882">
    <property type="entry name" value="THF_DHG_CYH_C"/>
    <property type="match status" value="1"/>
</dbReference>
<dbReference type="InterPro" id="IPR046346">
    <property type="entry name" value="Aminoacid_DH-like_N_sf"/>
</dbReference>
<proteinExistence type="inferred from homology"/>
<dbReference type="EC" id="3.5.4.9" evidence="12"/>
<dbReference type="AlphaFoldDB" id="A0A2T7FUE8"/>
<evidence type="ECO:0000313" key="16">
    <source>
        <dbReference type="Proteomes" id="UP000244817"/>
    </source>
</evidence>
<dbReference type="GO" id="GO:0009086">
    <property type="term" value="P:methionine biosynthetic process"/>
    <property type="evidence" value="ECO:0007669"/>
    <property type="project" value="UniProtKB-KW"/>
</dbReference>
<dbReference type="GO" id="GO:0035999">
    <property type="term" value="P:tetrahydrofolate interconversion"/>
    <property type="evidence" value="ECO:0007669"/>
    <property type="project" value="UniProtKB-UniRule"/>
</dbReference>
<dbReference type="SUPFAM" id="SSF51735">
    <property type="entry name" value="NAD(P)-binding Rossmann-fold domains"/>
    <property type="match status" value="1"/>
</dbReference>
<comment type="function">
    <text evidence="12">Catalyzes the oxidation of 5,10-methylenetetrahydrofolate to 5,10-methenyltetrahydrofolate and then the hydrolysis of 5,10-methenyltetrahydrofolate to 10-formyltetrahydrofolate.</text>
</comment>
<dbReference type="OrthoDB" id="9803580at2"/>
<dbReference type="HAMAP" id="MF_01576">
    <property type="entry name" value="THF_DHG_CYH"/>
    <property type="match status" value="1"/>
</dbReference>
<dbReference type="GO" id="GO:0000105">
    <property type="term" value="P:L-histidine biosynthetic process"/>
    <property type="evidence" value="ECO:0007669"/>
    <property type="project" value="UniProtKB-KW"/>
</dbReference>
<comment type="caution">
    <text evidence="15">The sequence shown here is derived from an EMBL/GenBank/DDBJ whole genome shotgun (WGS) entry which is preliminary data.</text>
</comment>
<dbReference type="PANTHER" id="PTHR48099:SF5">
    <property type="entry name" value="C-1-TETRAHYDROFOLATE SYNTHASE, CYTOPLASMIC"/>
    <property type="match status" value="1"/>
</dbReference>
<dbReference type="Gene3D" id="3.40.50.720">
    <property type="entry name" value="NAD(P)-binding Rossmann-like Domain"/>
    <property type="match status" value="1"/>
</dbReference>
<dbReference type="InterPro" id="IPR000672">
    <property type="entry name" value="THF_DH/CycHdrlase"/>
</dbReference>
<protein>
    <recommendedName>
        <fullName evidence="12">Bifunctional protein FolD</fullName>
    </recommendedName>
    <domain>
        <recommendedName>
            <fullName evidence="12">Methylenetetrahydrofolate dehydrogenase</fullName>
            <ecNumber evidence="12">1.5.1.5</ecNumber>
        </recommendedName>
    </domain>
    <domain>
        <recommendedName>
            <fullName evidence="12">Methenyltetrahydrofolate cyclohydrolase</fullName>
            <ecNumber evidence="12">3.5.4.9</ecNumber>
        </recommendedName>
    </domain>
</protein>
<dbReference type="PANTHER" id="PTHR48099">
    <property type="entry name" value="C-1-TETRAHYDROFOLATE SYNTHASE, CYTOPLASMIC-RELATED"/>
    <property type="match status" value="1"/>
</dbReference>
<keyword evidence="5 12" id="KW-0658">Purine biosynthesis</keyword>
<evidence type="ECO:0000259" key="14">
    <source>
        <dbReference type="Pfam" id="PF02882"/>
    </source>
</evidence>
<evidence type="ECO:0000256" key="2">
    <source>
        <dbReference type="ARBA" id="ARBA00011738"/>
    </source>
</evidence>
<reference evidence="15 16" key="1">
    <citation type="submission" date="2018-04" db="EMBL/GenBank/DDBJ databases">
        <title>Pelagivirga bohaiensis gen. nov., sp. nov., a bacterium isolated from the Bohai Sea.</title>
        <authorList>
            <person name="Ji X."/>
        </authorList>
    </citation>
    <scope>NUCLEOTIDE SEQUENCE [LARGE SCALE GENOMIC DNA]</scope>
    <source>
        <strain evidence="15 16">BH-SD16</strain>
    </source>
</reference>
<dbReference type="InterPro" id="IPR020867">
    <property type="entry name" value="THF_DH/CycHdrlase_CS"/>
</dbReference>
<dbReference type="PRINTS" id="PR00085">
    <property type="entry name" value="THFDHDRGNASE"/>
</dbReference>
<dbReference type="EC" id="1.5.1.5" evidence="12"/>
<evidence type="ECO:0000256" key="5">
    <source>
        <dbReference type="ARBA" id="ARBA00022755"/>
    </source>
</evidence>
<accession>A0A2T7FUE8</accession>
<dbReference type="InterPro" id="IPR020631">
    <property type="entry name" value="THF_DH/CycHdrlase_NAD-bd_dom"/>
</dbReference>
<keyword evidence="10 12" id="KW-0486">Methionine biosynthesis</keyword>
<keyword evidence="9 12" id="KW-0368">Histidine biosynthesis</keyword>
<comment type="pathway">
    <text evidence="1 12">One-carbon metabolism; tetrahydrofolate interconversion.</text>
</comment>
<dbReference type="InterPro" id="IPR036291">
    <property type="entry name" value="NAD(P)-bd_dom_sf"/>
</dbReference>
<evidence type="ECO:0000256" key="8">
    <source>
        <dbReference type="ARBA" id="ARBA00023002"/>
    </source>
</evidence>
<dbReference type="NCBIfam" id="NF010783">
    <property type="entry name" value="PRK14186.1"/>
    <property type="match status" value="1"/>
</dbReference>
<comment type="catalytic activity">
    <reaction evidence="12">
        <text>(6R)-5,10-methenyltetrahydrofolate + H2O = (6R)-10-formyltetrahydrofolate + H(+)</text>
        <dbReference type="Rhea" id="RHEA:23700"/>
        <dbReference type="ChEBI" id="CHEBI:15377"/>
        <dbReference type="ChEBI" id="CHEBI:15378"/>
        <dbReference type="ChEBI" id="CHEBI:57455"/>
        <dbReference type="ChEBI" id="CHEBI:195366"/>
        <dbReference type="EC" id="3.5.4.9"/>
    </reaction>
</comment>
<dbReference type="GO" id="GO:0005829">
    <property type="term" value="C:cytosol"/>
    <property type="evidence" value="ECO:0007669"/>
    <property type="project" value="TreeGrafter"/>
</dbReference>
<dbReference type="GO" id="GO:0004477">
    <property type="term" value="F:methenyltetrahydrofolate cyclohydrolase activity"/>
    <property type="evidence" value="ECO:0007669"/>
    <property type="project" value="UniProtKB-UniRule"/>
</dbReference>
<comment type="similarity">
    <text evidence="12">Belongs to the tetrahydrofolate dehydrogenase/cyclohydrolase family.</text>
</comment>
<dbReference type="Proteomes" id="UP000244817">
    <property type="component" value="Unassembled WGS sequence"/>
</dbReference>
<feature type="domain" description="Tetrahydrofolate dehydrogenase/cyclohydrolase catalytic" evidence="13">
    <location>
        <begin position="6"/>
        <end position="121"/>
    </location>
</feature>
<sequence>MTATVIDGKAFAAKVRGQVAEGVARLKADHDITPGLAVVLVGEDPASQVYVKSKGKMTREVGMKSVEHRLDASVSEAGLLEVIETLNADPTIHGILVQLPLPDHLNSDLVINAIDPAKDVDGFHISNVGRLATGQKAMVPCTPLGALLMLRDHHGSLSGMNAVVIGRSNIVGKPMAQLLLGDSCTVTIAHSRTRDLPDVVRGADIVVAAVGRPEMVQGDWIKPGATVIDVGINRIDKPDGGTRLVGDADYGSCVKVAGAITPVPGGVGPMTIACLLANTLTACCRANALAEPDTLTV</sequence>
<keyword evidence="6 12" id="KW-0378">Hydrolase</keyword>
<keyword evidence="8 12" id="KW-0560">Oxidoreductase</keyword>
<dbReference type="CDD" id="cd01080">
    <property type="entry name" value="NAD_bind_m-THF_DH_Cyclohyd"/>
    <property type="match status" value="1"/>
</dbReference>
<feature type="binding site" evidence="12">
    <location>
        <begin position="166"/>
        <end position="168"/>
    </location>
    <ligand>
        <name>NADP(+)</name>
        <dbReference type="ChEBI" id="CHEBI:58349"/>
    </ligand>
</feature>